<dbReference type="RefSeq" id="WP_093665239.1">
    <property type="nucleotide sequence ID" value="NZ_FOCF01000003.1"/>
</dbReference>
<evidence type="ECO:0000256" key="1">
    <source>
        <dbReference type="SAM" id="MobiDB-lite"/>
    </source>
</evidence>
<dbReference type="Proteomes" id="UP000199206">
    <property type="component" value="Unassembled WGS sequence"/>
</dbReference>
<dbReference type="STRING" id="1166340.SAMN05192583_1678"/>
<reference evidence="3" key="1">
    <citation type="submission" date="2016-10" db="EMBL/GenBank/DDBJ databases">
        <authorList>
            <person name="Varghese N."/>
            <person name="Submissions S."/>
        </authorList>
    </citation>
    <scope>NUCLEOTIDE SEQUENCE [LARGE SCALE GENOMIC DNA]</scope>
    <source>
        <strain evidence="3">S6-262</strain>
    </source>
</reference>
<gene>
    <name evidence="2" type="ORF">SAMN05192583_1678</name>
</gene>
<name>A0A1H8CMM1_9SPHN</name>
<feature type="compositionally biased region" description="Gly residues" evidence="1">
    <location>
        <begin position="61"/>
        <end position="70"/>
    </location>
</feature>
<accession>A0A1H8CMM1</accession>
<feature type="region of interest" description="Disordered" evidence="1">
    <location>
        <begin position="1"/>
        <end position="98"/>
    </location>
</feature>
<sequence length="98" mass="9355">MTDKVPTPVAGGDKNKGAPDGVNSDPGAPQGAAASGGGESDGGESDGGAYPNPHTGKKGGEQGGFMGHGGQTEIAYSGTGQGGHDDDEDVGNSNAVTK</sequence>
<dbReference type="AlphaFoldDB" id="A0A1H8CMM1"/>
<dbReference type="EMBL" id="FOCF01000003">
    <property type="protein sequence ID" value="SEM96226.1"/>
    <property type="molecule type" value="Genomic_DNA"/>
</dbReference>
<evidence type="ECO:0000313" key="3">
    <source>
        <dbReference type="Proteomes" id="UP000199206"/>
    </source>
</evidence>
<evidence type="ECO:0000313" key="2">
    <source>
        <dbReference type="EMBL" id="SEM96226.1"/>
    </source>
</evidence>
<protein>
    <submittedName>
        <fullName evidence="2">Uncharacterized protein</fullName>
    </submittedName>
</protein>
<organism evidence="2 3">
    <name type="scientific">Sphingomonas gellani</name>
    <dbReference type="NCBI Taxonomy" id="1166340"/>
    <lineage>
        <taxon>Bacteria</taxon>
        <taxon>Pseudomonadati</taxon>
        <taxon>Pseudomonadota</taxon>
        <taxon>Alphaproteobacteria</taxon>
        <taxon>Sphingomonadales</taxon>
        <taxon>Sphingomonadaceae</taxon>
        <taxon>Sphingomonas</taxon>
    </lineage>
</organism>
<feature type="compositionally biased region" description="Low complexity" evidence="1">
    <location>
        <begin position="24"/>
        <end position="33"/>
    </location>
</feature>
<keyword evidence="3" id="KW-1185">Reference proteome</keyword>
<proteinExistence type="predicted"/>